<dbReference type="Pfam" id="PF01233">
    <property type="entry name" value="NMT"/>
    <property type="match status" value="1"/>
</dbReference>
<keyword evidence="10" id="KW-1185">Reference proteome</keyword>
<evidence type="ECO:0000256" key="5">
    <source>
        <dbReference type="ARBA" id="ARBA00023315"/>
    </source>
</evidence>
<dbReference type="InterPro" id="IPR022676">
    <property type="entry name" value="NMT_N"/>
</dbReference>
<dbReference type="InParanoid" id="A0A1Y1Y2L8"/>
<comment type="caution">
    <text evidence="9">The sequence shown here is derived from an EMBL/GenBank/DDBJ whole genome shotgun (WGS) entry which is preliminary data.</text>
</comment>
<keyword evidence="5 6" id="KW-0012">Acyltransferase</keyword>
<evidence type="ECO:0000256" key="4">
    <source>
        <dbReference type="ARBA" id="ARBA00022679"/>
    </source>
</evidence>
<dbReference type="GO" id="GO:0005737">
    <property type="term" value="C:cytoplasm"/>
    <property type="evidence" value="ECO:0007669"/>
    <property type="project" value="TreeGrafter"/>
</dbReference>
<dbReference type="STRING" id="1314790.A0A1Y1Y2L8"/>
<evidence type="ECO:0000256" key="2">
    <source>
        <dbReference type="ARBA" id="ARBA00012923"/>
    </source>
</evidence>
<dbReference type="FunFam" id="3.40.630.170:FF:000003">
    <property type="entry name" value="Glycylpeptide N-tetradecanoyltransferase"/>
    <property type="match status" value="1"/>
</dbReference>
<dbReference type="PROSITE" id="PS51186">
    <property type="entry name" value="GNAT"/>
    <property type="match status" value="1"/>
</dbReference>
<dbReference type="GO" id="GO:0004379">
    <property type="term" value="F:glycylpeptide N-tetradecanoyltransferase activity"/>
    <property type="evidence" value="ECO:0007669"/>
    <property type="project" value="UniProtKB-EC"/>
</dbReference>
<dbReference type="PANTHER" id="PTHR11377">
    <property type="entry name" value="N-MYRISTOYL TRANSFERASE"/>
    <property type="match status" value="1"/>
</dbReference>
<dbReference type="InterPro" id="IPR000182">
    <property type="entry name" value="GNAT_dom"/>
</dbReference>
<feature type="domain" description="N-acetyltransferase" evidence="8">
    <location>
        <begin position="71"/>
        <end position="243"/>
    </location>
</feature>
<comment type="function">
    <text evidence="6">Adds a myristoyl group to the N-terminal glycine residue of certain cellular proteins.</text>
</comment>
<organism evidence="9 10">
    <name type="scientific">Basidiobolus meristosporus CBS 931.73</name>
    <dbReference type="NCBI Taxonomy" id="1314790"/>
    <lineage>
        <taxon>Eukaryota</taxon>
        <taxon>Fungi</taxon>
        <taxon>Fungi incertae sedis</taxon>
        <taxon>Zoopagomycota</taxon>
        <taxon>Entomophthoromycotina</taxon>
        <taxon>Basidiobolomycetes</taxon>
        <taxon>Basidiobolales</taxon>
        <taxon>Basidiobolaceae</taxon>
        <taxon>Basidiobolus</taxon>
    </lineage>
</organism>
<reference evidence="9 10" key="1">
    <citation type="submission" date="2016-07" db="EMBL/GenBank/DDBJ databases">
        <title>Pervasive Adenine N6-methylation of Active Genes in Fungi.</title>
        <authorList>
            <consortium name="DOE Joint Genome Institute"/>
            <person name="Mondo S.J."/>
            <person name="Dannebaum R.O."/>
            <person name="Kuo R.C."/>
            <person name="Labutti K."/>
            <person name="Haridas S."/>
            <person name="Kuo A."/>
            <person name="Salamov A."/>
            <person name="Ahrendt S.R."/>
            <person name="Lipzen A."/>
            <person name="Sullivan W."/>
            <person name="Andreopoulos W.B."/>
            <person name="Clum A."/>
            <person name="Lindquist E."/>
            <person name="Daum C."/>
            <person name="Ramamoorthy G.K."/>
            <person name="Gryganskyi A."/>
            <person name="Culley D."/>
            <person name="Magnuson J.K."/>
            <person name="James T.Y."/>
            <person name="O'Malley M.A."/>
            <person name="Stajich J.E."/>
            <person name="Spatafora J.W."/>
            <person name="Visel A."/>
            <person name="Grigoriev I.V."/>
        </authorList>
    </citation>
    <scope>NUCLEOTIDE SEQUENCE [LARGE SCALE GENOMIC DNA]</scope>
    <source>
        <strain evidence="9 10">CBS 931.73</strain>
    </source>
</reference>
<name>A0A1Y1Y2L8_9FUNG</name>
<evidence type="ECO:0000256" key="6">
    <source>
        <dbReference type="RuleBase" id="RU000586"/>
    </source>
</evidence>
<dbReference type="Gene3D" id="3.40.630.170">
    <property type="match status" value="1"/>
</dbReference>
<evidence type="ECO:0000256" key="1">
    <source>
        <dbReference type="ARBA" id="ARBA00009469"/>
    </source>
</evidence>
<dbReference type="OrthoDB" id="60315at2759"/>
<evidence type="ECO:0000313" key="9">
    <source>
        <dbReference type="EMBL" id="ORX92262.1"/>
    </source>
</evidence>
<dbReference type="Proteomes" id="UP000193498">
    <property type="component" value="Unassembled WGS sequence"/>
</dbReference>
<sequence>MPDPKRQSCQADEANIINEPLQEPPEHKFWNTQPVPQYDETVMVEGAIEVDKAIEDVRQTPYPLPGSFEWVLVDLENPEQLEEVYTLLSLNYVEDDDATFRFAYSLEFISWALKPPGWKKAWHLGVRDTTNKLVAFIAGIPADLKVRTSVRHLVEISFLCLHKKLRNKRLAPLLIQEITRRVNMEGISQATYTAGVVLPKPIATCRYHHRSLNPEKLVEIGFEALPDCITMEQMTQYYELPTTTTITGLRPMLEQDAPAVCALLNSFLSQFEYTPVFQSDEEVCHYFVPVKDVVYSYVVEDHDTGSITDFISFYSLPSSLLDNPKHKTLNAAYLYYYAINMEWKTESGDDNTLPSSEEYTQRLQVLVHNVLVLAKNAGFDVMNALELMHNFEFVEELMFDPGDGDLNYYLYNWRCPPIKNEEMALIML</sequence>
<dbReference type="SUPFAM" id="SSF55729">
    <property type="entry name" value="Acyl-CoA N-acyltransferases (Nat)"/>
    <property type="match status" value="2"/>
</dbReference>
<dbReference type="FunCoup" id="A0A1Y1Y2L8">
    <property type="interactions" value="1047"/>
</dbReference>
<comment type="similarity">
    <text evidence="1 7">Belongs to the NMT family.</text>
</comment>
<dbReference type="AlphaFoldDB" id="A0A1Y1Y2L8"/>
<dbReference type="InterPro" id="IPR016181">
    <property type="entry name" value="Acyl_CoA_acyltransferase"/>
</dbReference>
<evidence type="ECO:0000256" key="7">
    <source>
        <dbReference type="RuleBase" id="RU004178"/>
    </source>
</evidence>
<proteinExistence type="inferred from homology"/>
<evidence type="ECO:0000259" key="8">
    <source>
        <dbReference type="PROSITE" id="PS51186"/>
    </source>
</evidence>
<dbReference type="InterPro" id="IPR022677">
    <property type="entry name" value="NMT_C"/>
</dbReference>
<accession>A0A1Y1Y2L8</accession>
<dbReference type="EMBL" id="MCFE01000286">
    <property type="protein sequence ID" value="ORX92262.1"/>
    <property type="molecule type" value="Genomic_DNA"/>
</dbReference>
<comment type="catalytic activity">
    <reaction evidence="6">
        <text>N-terminal glycyl-[protein] + tetradecanoyl-CoA = N-tetradecanoylglycyl-[protein] + CoA + H(+)</text>
        <dbReference type="Rhea" id="RHEA:15521"/>
        <dbReference type="Rhea" id="RHEA-COMP:12666"/>
        <dbReference type="Rhea" id="RHEA-COMP:12667"/>
        <dbReference type="ChEBI" id="CHEBI:15378"/>
        <dbReference type="ChEBI" id="CHEBI:57287"/>
        <dbReference type="ChEBI" id="CHEBI:57385"/>
        <dbReference type="ChEBI" id="CHEBI:64723"/>
        <dbReference type="ChEBI" id="CHEBI:133050"/>
        <dbReference type="EC" id="2.3.1.97"/>
    </reaction>
</comment>
<evidence type="ECO:0000313" key="10">
    <source>
        <dbReference type="Proteomes" id="UP000193498"/>
    </source>
</evidence>
<keyword evidence="4 6" id="KW-0808">Transferase</keyword>
<protein>
    <recommendedName>
        <fullName evidence="3 6">Glycylpeptide N-tetradecanoyltransferase</fullName>
        <ecNumber evidence="2 6">2.3.1.97</ecNumber>
    </recommendedName>
</protein>
<evidence type="ECO:0000256" key="3">
    <source>
        <dbReference type="ARBA" id="ARBA00022240"/>
    </source>
</evidence>
<dbReference type="InterPro" id="IPR000903">
    <property type="entry name" value="NMT"/>
</dbReference>
<dbReference type="Pfam" id="PF02799">
    <property type="entry name" value="NMT_C"/>
    <property type="match status" value="1"/>
</dbReference>
<dbReference type="PIRSF" id="PIRSF015892">
    <property type="entry name" value="N-myristl_transf"/>
    <property type="match status" value="1"/>
</dbReference>
<gene>
    <name evidence="9" type="ORF">K493DRAFT_285941</name>
</gene>
<dbReference type="PANTHER" id="PTHR11377:SF5">
    <property type="entry name" value="GLYCYLPEPTIDE N-TETRADECANOYLTRANSFERASE"/>
    <property type="match status" value="1"/>
</dbReference>
<dbReference type="EC" id="2.3.1.97" evidence="2 6"/>